<name>A0ABS8FZF6_9FIRM</name>
<dbReference type="Proteomes" id="UP001198151">
    <property type="component" value="Unassembled WGS sequence"/>
</dbReference>
<gene>
    <name evidence="2" type="ORF">LKD70_13245</name>
</gene>
<sequence length="409" mass="46204">MAMNNENVTERVKMKNGGRPRWKRPMTVTALLIILAFTVSAAVTGTIKQMEEEKAFERLHEEAGNIAEDISESVADDREQIEVLASAASGYEDLSSQELWDMLNAFDSVGMISRIEILLPGDVVLKDGKSITAEGLLSFEKEEAKGTHVSDRERDLENREAYVVRSYVPIVRGAETVAMMYGVIELENLPEKVTAAPYGGDAAIYIIDGNSGDFLVDTWHNDPGGNIWELGKRQMAPGYDHESLKQGVTDGSEGYVVFASETIGENLYFYYEPIAVNEWRIALSVPEHIVFENADKISVILNGFLCFEALAFLFYFFWMIHYVRRETNEKQRQLDMIQYIYEVEKLLFSAHEKEENLLRALEKIGGITGAQRVVFSISGLPYAEKSYIWRREEKNGDKKKCGGTEQSRV</sequence>
<proteinExistence type="predicted"/>
<dbReference type="RefSeq" id="WP_227708441.1">
    <property type="nucleotide sequence ID" value="NZ_JAJEQX010000026.1"/>
</dbReference>
<keyword evidence="3" id="KW-1185">Reference proteome</keyword>
<evidence type="ECO:0000313" key="2">
    <source>
        <dbReference type="EMBL" id="MCC2255368.1"/>
    </source>
</evidence>
<reference evidence="2 3" key="1">
    <citation type="submission" date="2021-10" db="EMBL/GenBank/DDBJ databases">
        <title>Anaerobic single-cell dispensing facilitates the cultivation of human gut bacteria.</title>
        <authorList>
            <person name="Afrizal A."/>
        </authorList>
    </citation>
    <scope>NUCLEOTIDE SEQUENCE [LARGE SCALE GENOMIC DNA]</scope>
    <source>
        <strain evidence="2 3">CLA-AA-H200</strain>
    </source>
</reference>
<keyword evidence="1" id="KW-0812">Transmembrane</keyword>
<organism evidence="2 3">
    <name type="scientific">Ruminococcus turbiniformis</name>
    <dbReference type="NCBI Taxonomy" id="2881258"/>
    <lineage>
        <taxon>Bacteria</taxon>
        <taxon>Bacillati</taxon>
        <taxon>Bacillota</taxon>
        <taxon>Clostridia</taxon>
        <taxon>Eubacteriales</taxon>
        <taxon>Oscillospiraceae</taxon>
        <taxon>Ruminococcus</taxon>
    </lineage>
</organism>
<dbReference type="Gene3D" id="3.30.450.20">
    <property type="entry name" value="PAS domain"/>
    <property type="match status" value="1"/>
</dbReference>
<keyword evidence="1" id="KW-0472">Membrane</keyword>
<evidence type="ECO:0000256" key="1">
    <source>
        <dbReference type="SAM" id="Phobius"/>
    </source>
</evidence>
<dbReference type="EMBL" id="JAJEQX010000026">
    <property type="protein sequence ID" value="MCC2255368.1"/>
    <property type="molecule type" value="Genomic_DNA"/>
</dbReference>
<accession>A0ABS8FZF6</accession>
<feature type="transmembrane region" description="Helical" evidence="1">
    <location>
        <begin position="299"/>
        <end position="323"/>
    </location>
</feature>
<keyword evidence="1" id="KW-1133">Transmembrane helix</keyword>
<evidence type="ECO:0000313" key="3">
    <source>
        <dbReference type="Proteomes" id="UP001198151"/>
    </source>
</evidence>
<protein>
    <submittedName>
        <fullName evidence="2">Cache domain-containing protein</fullName>
    </submittedName>
</protein>
<comment type="caution">
    <text evidence="2">The sequence shown here is derived from an EMBL/GenBank/DDBJ whole genome shotgun (WGS) entry which is preliminary data.</text>
</comment>